<dbReference type="InterPro" id="IPR006626">
    <property type="entry name" value="PbH1"/>
</dbReference>
<name>A0A7V3E878_9BACT</name>
<dbReference type="Gene3D" id="2.160.20.10">
    <property type="entry name" value="Single-stranded right-handed beta-helix, Pectin lyase-like"/>
    <property type="match status" value="2"/>
</dbReference>
<evidence type="ECO:0000259" key="2">
    <source>
        <dbReference type="Pfam" id="PF18962"/>
    </source>
</evidence>
<evidence type="ECO:0000256" key="1">
    <source>
        <dbReference type="SAM" id="SignalP"/>
    </source>
</evidence>
<dbReference type="InterPro" id="IPR026444">
    <property type="entry name" value="Secre_tail"/>
</dbReference>
<dbReference type="SMART" id="SM00710">
    <property type="entry name" value="PbH1"/>
    <property type="match status" value="12"/>
</dbReference>
<feature type="domain" description="Secretion system C-terminal sorting" evidence="2">
    <location>
        <begin position="1783"/>
        <end position="1852"/>
    </location>
</feature>
<sequence>MIKRFSFLMMLSLLFASSISFAQLVGGNTYTINGVENPPTSFASITSAAAYLGTNGVTGTGDVVLELSTGYAGEPGPVSIGLITGTSSTTRVVFRPAAGYTALTEIPGGASPNQHAIRITGSYIVLDGQAGGTGNSRNWTIRTTGTNGQMAVRLDNTSNSMTGVELRYLIMEGEAANTTGAVFQITGSTANTITNVIVENNLIRSNPLASTLRGYGVTFASASNVGNTGIIFRNNVITQFFARGINLTGGFPGIEVYGNEIYHTADVTQPTTTEFSAIYFSTTSSPGAKIHSNYIHDIRLTNGTTAINGIYIFNGNTSGAPVQYYNNRISIGGELSGTAANLSVFGLRENAVSGSLINIYYNSVYVSGTLASGANNSAAFRKQVSNFVNLKNNIFYNARTNSAGTATHWAIMSNNTAYASIGNNDYYADGTGGVLGTTDGATTGNKLTLSAWLAAVPTDGGSVSQNPNFVADLKINETIPTQLESGAVPILGITTDFEGDLRNATTPDIGADEFNGILLDLTPPIISYTPFLNTGSTSARTLVASISDLSGVPTSGIGLPVLYWKINSGGTWAGATATYLSGNNYQFSFGSGVAIGDTVFYYVVAQDNATTPNVGAYPSAGAGGFTANPPAAATPPTNPSSYLITQAALSGTYTVGLNMFNQITGRNVYFEKIVRRVLKEVDVELPAEKGEFADATETSVIPKSEKRIAEVEEVSYIPMENGQLFEGNLYVKKSENPQLSFPEGIEGVYSTLTAAISDLNLRGVGGNVVFSLVDSTYPSETFPLVINIANENTTSATKTVTIKPAASNVATISGASASGQIFKILNSYVTIDGSNSGGTDRSLTLENTSATSPQVILIGSLGTTPVTNVTVKNSIIRNGVNTSSAVIVSDGNTAGSAGYFNNITLRNNSIQKAYIGVYCNAVVGAGNGSGLLITENDLSTAGANSIRYVGVYVQGVDGAILSKNTIANFDGASGENDRGIWFATGTTNSTIEGNYIHSLNYTGTGGYGAYGAAISTGLLNANNKIINNVIYNLSGDGWNYSSILGDNVHGIYIFSAQSGISVYYNSINLYGNTLNQTSAISTGIAVGTGSIVELKNNNIVNKLGLLSATGYGSIGIFLQTASSQLSLSNYNNVFVNPTGSGVANFGQVATTGYSTLLDWQTAIMQDNNSISGNPNYVSDNDLRFQYPSPVYHAGNPVTGITTDILGVTRNATTPTIGAYENPVPPTIGWANLQWPPTDTISIGGSTTVYAQIWIDGITNQPGPGAGIQAWIGVNSSNTNPSTWTNWIPATYNVDVGNNDEYMAAIGSTLTPGTYYYASRFNIFGGNYVYGGYSSGGGGFWDGINYVSGILVVKEPLVPIWQRTVATTNLPTWFGTDTERGLAFGKTSDGTEAVNDRVFVVSRSGGVFVRILDAATGNDVGTLNTTGISGGTFALNDIGVTEDGKIIGANLTTNASLTAFKFYIWNNETSVPDTLFTYLGDAVRLGDKFTVVGNYSAGTAEIWAASATTGQHKVYKWTMSGGLFNPVPQVIQCSDNLTSAISNAAVGPLPNGDFYWNANGQNARKYQANGTLIGIISTSIVGTGSNAIRYLGTVGSDEYVAVFTYGTGNNNVKVLKIPNGNPTAAVLYGATPTMGAVTNSSGSGDVDFQFNNDLTVNIFALTTNNGLGAYRTDANIPVELTNFVANVVDRDVLLNWSTATEINNLGFEVERKASDNGSWSKLAFIKSAGTTTEPQQYSYKDSRLESGKYSYRLKIVDLDGTYSYSDVVEVEIGIPNQYALSQNYPNPFNPTTRIDYQLPFDAKVQIELYSITGEKVATLVNGDFSAGYHTYELNASRLNLSSGVYFYRISATDFSNGKFVDTKKLVLLK</sequence>
<evidence type="ECO:0000313" key="3">
    <source>
        <dbReference type="EMBL" id="HFI91954.1"/>
    </source>
</evidence>
<organism evidence="3">
    <name type="scientific">Ignavibacterium album</name>
    <dbReference type="NCBI Taxonomy" id="591197"/>
    <lineage>
        <taxon>Bacteria</taxon>
        <taxon>Pseudomonadati</taxon>
        <taxon>Ignavibacteriota</taxon>
        <taxon>Ignavibacteria</taxon>
        <taxon>Ignavibacteriales</taxon>
        <taxon>Ignavibacteriaceae</taxon>
        <taxon>Ignavibacterium</taxon>
    </lineage>
</organism>
<feature type="chain" id="PRO_5031511264" description="Secretion system C-terminal sorting domain-containing protein" evidence="1">
    <location>
        <begin position="23"/>
        <end position="1868"/>
    </location>
</feature>
<accession>A0A7V3E878</accession>
<dbReference type="Pfam" id="PF18962">
    <property type="entry name" value="Por_Secre_tail"/>
    <property type="match status" value="1"/>
</dbReference>
<keyword evidence="1" id="KW-0732">Signal</keyword>
<dbReference type="InterPro" id="IPR013783">
    <property type="entry name" value="Ig-like_fold"/>
</dbReference>
<proteinExistence type="predicted"/>
<dbReference type="Gene3D" id="2.60.40.4070">
    <property type="match status" value="1"/>
</dbReference>
<dbReference type="InterPro" id="IPR012334">
    <property type="entry name" value="Pectin_lyas_fold"/>
</dbReference>
<dbReference type="Gene3D" id="2.60.40.10">
    <property type="entry name" value="Immunoglobulins"/>
    <property type="match status" value="1"/>
</dbReference>
<gene>
    <name evidence="3" type="ORF">ENS31_10585</name>
</gene>
<dbReference type="EMBL" id="DSUJ01000008">
    <property type="protein sequence ID" value="HFI91954.1"/>
    <property type="molecule type" value="Genomic_DNA"/>
</dbReference>
<dbReference type="SUPFAM" id="SSF51126">
    <property type="entry name" value="Pectin lyase-like"/>
    <property type="match status" value="2"/>
</dbReference>
<protein>
    <recommendedName>
        <fullName evidence="2">Secretion system C-terminal sorting domain-containing protein</fullName>
    </recommendedName>
</protein>
<reference evidence="3" key="1">
    <citation type="journal article" date="2020" name="mSystems">
        <title>Genome- and Community-Level Interaction Insights into Carbon Utilization and Element Cycling Functions of Hydrothermarchaeota in Hydrothermal Sediment.</title>
        <authorList>
            <person name="Zhou Z."/>
            <person name="Liu Y."/>
            <person name="Xu W."/>
            <person name="Pan J."/>
            <person name="Luo Z.H."/>
            <person name="Li M."/>
        </authorList>
    </citation>
    <scope>NUCLEOTIDE SEQUENCE [LARGE SCALE GENOMIC DNA]</scope>
    <source>
        <strain evidence="3">SpSt-479</strain>
    </source>
</reference>
<dbReference type="InterPro" id="IPR011050">
    <property type="entry name" value="Pectin_lyase_fold/virulence"/>
</dbReference>
<feature type="signal peptide" evidence="1">
    <location>
        <begin position="1"/>
        <end position="22"/>
    </location>
</feature>
<comment type="caution">
    <text evidence="3">The sequence shown here is derived from an EMBL/GenBank/DDBJ whole genome shotgun (WGS) entry which is preliminary data.</text>
</comment>